<sequence length="261" mass="29056">MSNRYALVPERVLIARTEGQITFRDVTVFAAIAMHADRNGTAFPGTKAIHELTGIHGDNVRKSIASLKAAELVEHIGGGFVGQNAIYRVATKASQNEPPIDPKGGSKNRQRRVQKKEKAGQNDPTQQQTTTKEQHMTSDFLAKYSNHPDKTLNNAERFGRSVEFQIWFELYPRDDKPNDAASAFPKAVKALAERFGNRDEALKYLLDRTLTFAPLGREKGRYCPYPANWLKSGGYDAVLEDGSNHSESPCKLPAEIEEVLL</sequence>
<dbReference type="RefSeq" id="WP_145348666.1">
    <property type="nucleotide sequence ID" value="NZ_CP036261.1"/>
</dbReference>
<gene>
    <name evidence="2" type="ORF">EC9_51580</name>
</gene>
<organism evidence="2 3">
    <name type="scientific">Rosistilla ulvae</name>
    <dbReference type="NCBI Taxonomy" id="1930277"/>
    <lineage>
        <taxon>Bacteria</taxon>
        <taxon>Pseudomonadati</taxon>
        <taxon>Planctomycetota</taxon>
        <taxon>Planctomycetia</taxon>
        <taxon>Pirellulales</taxon>
        <taxon>Pirellulaceae</taxon>
        <taxon>Rosistilla</taxon>
    </lineage>
</organism>
<feature type="compositionally biased region" description="Polar residues" evidence="1">
    <location>
        <begin position="122"/>
        <end position="131"/>
    </location>
</feature>
<protein>
    <recommendedName>
        <fullName evidence="4">Helix-turn-helix domain-containing protein</fullName>
    </recommendedName>
</protein>
<reference evidence="2 3" key="1">
    <citation type="submission" date="2019-02" db="EMBL/GenBank/DDBJ databases">
        <title>Deep-cultivation of Planctomycetes and their phenomic and genomic characterization uncovers novel biology.</title>
        <authorList>
            <person name="Wiegand S."/>
            <person name="Jogler M."/>
            <person name="Boedeker C."/>
            <person name="Pinto D."/>
            <person name="Vollmers J."/>
            <person name="Rivas-Marin E."/>
            <person name="Kohn T."/>
            <person name="Peeters S.H."/>
            <person name="Heuer A."/>
            <person name="Rast P."/>
            <person name="Oberbeckmann S."/>
            <person name="Bunk B."/>
            <person name="Jeske O."/>
            <person name="Meyerdierks A."/>
            <person name="Storesund J.E."/>
            <person name="Kallscheuer N."/>
            <person name="Luecker S."/>
            <person name="Lage O.M."/>
            <person name="Pohl T."/>
            <person name="Merkel B.J."/>
            <person name="Hornburger P."/>
            <person name="Mueller R.-W."/>
            <person name="Bruemmer F."/>
            <person name="Labrenz M."/>
            <person name="Spormann A.M."/>
            <person name="Op den Camp H."/>
            <person name="Overmann J."/>
            <person name="Amann R."/>
            <person name="Jetten M.S.M."/>
            <person name="Mascher T."/>
            <person name="Medema M.H."/>
            <person name="Devos D.P."/>
            <person name="Kaster A.-K."/>
            <person name="Ovreas L."/>
            <person name="Rohde M."/>
            <person name="Galperin M.Y."/>
            <person name="Jogler C."/>
        </authorList>
    </citation>
    <scope>NUCLEOTIDE SEQUENCE [LARGE SCALE GENOMIC DNA]</scope>
    <source>
        <strain evidence="2 3">EC9</strain>
    </source>
</reference>
<evidence type="ECO:0000256" key="1">
    <source>
        <dbReference type="SAM" id="MobiDB-lite"/>
    </source>
</evidence>
<keyword evidence="3" id="KW-1185">Reference proteome</keyword>
<evidence type="ECO:0000313" key="2">
    <source>
        <dbReference type="EMBL" id="QDS90940.1"/>
    </source>
</evidence>
<dbReference type="AlphaFoldDB" id="A0A517M7S8"/>
<dbReference type="Proteomes" id="UP000319557">
    <property type="component" value="Chromosome"/>
</dbReference>
<evidence type="ECO:0000313" key="3">
    <source>
        <dbReference type="Proteomes" id="UP000319557"/>
    </source>
</evidence>
<proteinExistence type="predicted"/>
<feature type="region of interest" description="Disordered" evidence="1">
    <location>
        <begin position="92"/>
        <end position="135"/>
    </location>
</feature>
<accession>A0A517M7S8</accession>
<name>A0A517M7S8_9BACT</name>
<dbReference type="KEGG" id="ruv:EC9_51580"/>
<evidence type="ECO:0008006" key="4">
    <source>
        <dbReference type="Google" id="ProtNLM"/>
    </source>
</evidence>
<dbReference type="OrthoDB" id="4747530at2"/>
<feature type="compositionally biased region" description="Basic residues" evidence="1">
    <location>
        <begin position="106"/>
        <end position="115"/>
    </location>
</feature>
<dbReference type="EMBL" id="CP036261">
    <property type="protein sequence ID" value="QDS90940.1"/>
    <property type="molecule type" value="Genomic_DNA"/>
</dbReference>